<accession>A0A7W2KXV3</accession>
<dbReference type="GO" id="GO:0009421">
    <property type="term" value="C:bacterial-type flagellum filament cap"/>
    <property type="evidence" value="ECO:0007669"/>
    <property type="project" value="InterPro"/>
</dbReference>
<dbReference type="PANTHER" id="PTHR30288">
    <property type="entry name" value="FLAGELLAR CAP/ASSEMBLY PROTEIN FLID"/>
    <property type="match status" value="1"/>
</dbReference>
<dbReference type="PANTHER" id="PTHR30288:SF0">
    <property type="entry name" value="FLAGELLAR HOOK-ASSOCIATED PROTEIN 2"/>
    <property type="match status" value="1"/>
</dbReference>
<dbReference type="AlphaFoldDB" id="A0A7W2KXV3"/>
<feature type="domain" description="Flagellar hook-associated protein 2 C-terminal" evidence="7">
    <location>
        <begin position="221"/>
        <end position="451"/>
    </location>
</feature>
<dbReference type="GO" id="GO:0005576">
    <property type="term" value="C:extracellular region"/>
    <property type="evidence" value="ECO:0007669"/>
    <property type="project" value="UniProtKB-SubCell"/>
</dbReference>
<dbReference type="GO" id="GO:0071973">
    <property type="term" value="P:bacterial-type flagellum-dependent cell motility"/>
    <property type="evidence" value="ECO:0007669"/>
    <property type="project" value="TreeGrafter"/>
</dbReference>
<evidence type="ECO:0000256" key="5">
    <source>
        <dbReference type="RuleBase" id="RU362066"/>
    </source>
</evidence>
<evidence type="ECO:0000313" key="9">
    <source>
        <dbReference type="Proteomes" id="UP000553948"/>
    </source>
</evidence>
<keyword evidence="8" id="KW-0969">Cilium</keyword>
<evidence type="ECO:0000256" key="2">
    <source>
        <dbReference type="ARBA" id="ARBA00011255"/>
    </source>
</evidence>
<sequence length="470" mass="48734">MASTLVSSIGQGTGLNITDMVNALVSADTAAKKAQITRQTSNNSAMISGVGSLRSALTAFQDAMNKLNDKTAPAFNAYSAKSANEAVVKVTASNTAVAGNYDIVVNQLATGSKVASAPFDAGAASAVSAGKMTIEQNGNAYEIDVADGATLQTVRDQINKQLSVQGISANIVNGEGGARLVLSSTTTGAGSDLKVSGIPELEIDGTAQMSDSSGGYVTAIAQDSELTIDGLTVKSSKNTISDAISGITLELTGVSPKSGSTGTATRLSVAQDNDGLKKNVQAFVDAYNTLQKTITALTTSTRDKDDNLSLGPLSNDPTTRSLVNDVRKVLSEVGSGDQLTTLSQLGINTTKDGTLEFNATKFTSAMDDKKLGSQVQELFTGSNGIIERMNKAIDPYNATDGSLATRKANLDKVAKNLSDQQLALDRRTEALTESLTKKYVAMDTTVAKLNAQASQIKSVFDAINAQARNS</sequence>
<keyword evidence="8" id="KW-0282">Flagellum</keyword>
<comment type="function">
    <text evidence="5">Required for morphogenesis and for the elongation of the flagellar filament by facilitating polymerization of the flagellin monomers at the tip of growing filament. Forms a capping structure, which prevents flagellin subunits (transported through the central channel of the flagellum) from leaking out without polymerization at the distal end.</text>
</comment>
<dbReference type="GO" id="GO:0009424">
    <property type="term" value="C:bacterial-type flagellum hook"/>
    <property type="evidence" value="ECO:0007669"/>
    <property type="project" value="UniProtKB-UniRule"/>
</dbReference>
<proteinExistence type="inferred from homology"/>
<dbReference type="Pfam" id="PF07196">
    <property type="entry name" value="Flagellin_IN"/>
    <property type="match status" value="1"/>
</dbReference>
<evidence type="ECO:0000256" key="1">
    <source>
        <dbReference type="ARBA" id="ARBA00009764"/>
    </source>
</evidence>
<organism evidence="8 9">
    <name type="scientific">Pseudomonas putida</name>
    <name type="common">Arthrobacter siderocapsulatus</name>
    <dbReference type="NCBI Taxonomy" id="303"/>
    <lineage>
        <taxon>Bacteria</taxon>
        <taxon>Pseudomonadati</taxon>
        <taxon>Pseudomonadota</taxon>
        <taxon>Gammaproteobacteria</taxon>
        <taxon>Pseudomonadales</taxon>
        <taxon>Pseudomonadaceae</taxon>
        <taxon>Pseudomonas</taxon>
    </lineage>
</organism>
<comment type="caution">
    <text evidence="8">The sequence shown here is derived from an EMBL/GenBank/DDBJ whole genome shotgun (WGS) entry which is preliminary data.</text>
</comment>
<name>A0A7W2KXV3_PSEPU</name>
<dbReference type="InterPro" id="IPR003481">
    <property type="entry name" value="FliD_N"/>
</dbReference>
<dbReference type="GO" id="GO:0007155">
    <property type="term" value="P:cell adhesion"/>
    <property type="evidence" value="ECO:0007669"/>
    <property type="project" value="InterPro"/>
</dbReference>
<evidence type="ECO:0000256" key="3">
    <source>
        <dbReference type="ARBA" id="ARBA00023054"/>
    </source>
</evidence>
<dbReference type="EMBL" id="JACGDG010000002">
    <property type="protein sequence ID" value="MBA6114561.1"/>
    <property type="molecule type" value="Genomic_DNA"/>
</dbReference>
<dbReference type="Proteomes" id="UP000553948">
    <property type="component" value="Unassembled WGS sequence"/>
</dbReference>
<keyword evidence="4 5" id="KW-0975">Bacterial flagellum</keyword>
<comment type="subcellular location">
    <subcellularLocation>
        <location evidence="5">Secreted</location>
    </subcellularLocation>
    <subcellularLocation>
        <location evidence="5">Bacterial flagellum</location>
    </subcellularLocation>
</comment>
<evidence type="ECO:0000259" key="7">
    <source>
        <dbReference type="Pfam" id="PF07195"/>
    </source>
</evidence>
<dbReference type="RefSeq" id="WP_054900068.1">
    <property type="nucleotide sequence ID" value="NZ_CP060529.1"/>
</dbReference>
<feature type="domain" description="Flagellar hook-associated protein 2 N-terminal" evidence="6">
    <location>
        <begin position="13"/>
        <end position="111"/>
    </location>
</feature>
<keyword evidence="3" id="KW-0175">Coiled coil</keyword>
<protein>
    <recommendedName>
        <fullName evidence="5">Flagellar hook-associated protein 2</fullName>
        <shortName evidence="5">HAP2</shortName>
    </recommendedName>
    <alternativeName>
        <fullName evidence="5">Flagellar cap protein</fullName>
    </alternativeName>
</protein>
<evidence type="ECO:0000259" key="6">
    <source>
        <dbReference type="Pfam" id="PF02465"/>
    </source>
</evidence>
<evidence type="ECO:0000256" key="4">
    <source>
        <dbReference type="ARBA" id="ARBA00023143"/>
    </source>
</evidence>
<dbReference type="InterPro" id="IPR040026">
    <property type="entry name" value="FliD"/>
</dbReference>
<comment type="subunit">
    <text evidence="2 5">Homopentamer.</text>
</comment>
<keyword evidence="8" id="KW-0966">Cell projection</keyword>
<comment type="similarity">
    <text evidence="1 5">Belongs to the FliD family.</text>
</comment>
<dbReference type="Pfam" id="PF07195">
    <property type="entry name" value="FliD_C"/>
    <property type="match status" value="1"/>
</dbReference>
<evidence type="ECO:0000313" key="8">
    <source>
        <dbReference type="EMBL" id="MBA6114561.1"/>
    </source>
</evidence>
<dbReference type="InterPro" id="IPR010809">
    <property type="entry name" value="FliD_C"/>
</dbReference>
<reference evidence="8 9" key="1">
    <citation type="submission" date="2020-07" db="EMBL/GenBank/DDBJ databases">
        <title>Diversity of carbapenemase encoding genes among Pseudomonas putida group clinical isolates in a tertiary Brazilian hospital.</title>
        <authorList>
            <person name="Alberto-Lei F."/>
            <person name="Nodari C.S."/>
            <person name="Streling A.P."/>
            <person name="Paulino J.T."/>
            <person name="Bessa-Neto F.O."/>
            <person name="Cayo R."/>
            <person name="Gales A.C."/>
        </authorList>
    </citation>
    <scope>NUCLEOTIDE SEQUENCE [LARGE SCALE GENOMIC DNA]</scope>
    <source>
        <strain evidence="8 9">12464</strain>
    </source>
</reference>
<dbReference type="InterPro" id="IPR010810">
    <property type="entry name" value="Flagellin_hook_IN_motif"/>
</dbReference>
<dbReference type="Pfam" id="PF02465">
    <property type="entry name" value="FliD_N"/>
    <property type="match status" value="1"/>
</dbReference>
<keyword evidence="5" id="KW-0964">Secreted</keyword>
<gene>
    <name evidence="8" type="primary">fliD</name>
    <name evidence="8" type="ORF">H4C47_02290</name>
</gene>